<dbReference type="InterPro" id="IPR007110">
    <property type="entry name" value="Ig-like_dom"/>
</dbReference>
<accession>A0AAV8YKP6</accession>
<reference evidence="2" key="1">
    <citation type="journal article" date="2023" name="Insect Mol. Biol.">
        <title>Genome sequencing provides insights into the evolution of gene families encoding plant cell wall-degrading enzymes in longhorned beetles.</title>
        <authorList>
            <person name="Shin N.R."/>
            <person name="Okamura Y."/>
            <person name="Kirsch R."/>
            <person name="Pauchet Y."/>
        </authorList>
    </citation>
    <scope>NUCLEOTIDE SEQUENCE</scope>
    <source>
        <strain evidence="2">AMC_N1</strain>
    </source>
</reference>
<dbReference type="Gene3D" id="1.10.10.1450">
    <property type="match status" value="1"/>
</dbReference>
<evidence type="ECO:0000259" key="1">
    <source>
        <dbReference type="PROSITE" id="PS50835"/>
    </source>
</evidence>
<dbReference type="InterPro" id="IPR036397">
    <property type="entry name" value="RNaseH_sf"/>
</dbReference>
<dbReference type="AlphaFoldDB" id="A0AAV8YKP6"/>
<feature type="domain" description="Ig-like" evidence="1">
    <location>
        <begin position="107"/>
        <end position="188"/>
    </location>
</feature>
<dbReference type="Gene3D" id="3.30.420.10">
    <property type="entry name" value="Ribonuclease H-like superfamily/Ribonuclease H"/>
    <property type="match status" value="1"/>
</dbReference>
<dbReference type="PANTHER" id="PTHR23279">
    <property type="entry name" value="DEFECTIVE PROBOSCIS EXTENSION RESPONSE DPR -RELATED"/>
    <property type="match status" value="1"/>
</dbReference>
<evidence type="ECO:0000313" key="2">
    <source>
        <dbReference type="EMBL" id="KAJ8951205.1"/>
    </source>
</evidence>
<dbReference type="EMBL" id="JAPWTK010000088">
    <property type="protein sequence ID" value="KAJ8951205.1"/>
    <property type="molecule type" value="Genomic_DNA"/>
</dbReference>
<keyword evidence="3" id="KW-1185">Reference proteome</keyword>
<dbReference type="InterPro" id="IPR036179">
    <property type="entry name" value="Ig-like_dom_sf"/>
</dbReference>
<dbReference type="GO" id="GO:0003676">
    <property type="term" value="F:nucleic acid binding"/>
    <property type="evidence" value="ECO:0007669"/>
    <property type="project" value="InterPro"/>
</dbReference>
<dbReference type="InterPro" id="IPR041426">
    <property type="entry name" value="Mos1_HTH"/>
</dbReference>
<dbReference type="Gene3D" id="2.60.40.10">
    <property type="entry name" value="Immunoglobulins"/>
    <property type="match status" value="1"/>
</dbReference>
<dbReference type="Pfam" id="PF13927">
    <property type="entry name" value="Ig_3"/>
    <property type="match status" value="1"/>
</dbReference>
<comment type="caution">
    <text evidence="2">The sequence shown here is derived from an EMBL/GenBank/DDBJ whole genome shotgun (WGS) entry which is preliminary data.</text>
</comment>
<dbReference type="PANTHER" id="PTHR23279:SF37">
    <property type="entry name" value="DEFECTIVE PROBOSCIS EXTENSION RESPONSE 13, ISOFORM B"/>
    <property type="match status" value="1"/>
</dbReference>
<gene>
    <name evidence="2" type="ORF">NQ318_010232</name>
</gene>
<dbReference type="Proteomes" id="UP001162162">
    <property type="component" value="Unassembled WGS sequence"/>
</dbReference>
<proteinExistence type="predicted"/>
<dbReference type="PROSITE" id="PS50835">
    <property type="entry name" value="IG_LIKE"/>
    <property type="match status" value="1"/>
</dbReference>
<evidence type="ECO:0000313" key="3">
    <source>
        <dbReference type="Proteomes" id="UP001162162"/>
    </source>
</evidence>
<dbReference type="InterPro" id="IPR013783">
    <property type="entry name" value="Ig-like_fold"/>
</dbReference>
<dbReference type="InterPro" id="IPR037448">
    <property type="entry name" value="Zig-8"/>
</dbReference>
<dbReference type="Pfam" id="PF17906">
    <property type="entry name" value="HTH_48"/>
    <property type="match status" value="1"/>
</dbReference>
<dbReference type="SUPFAM" id="SSF48726">
    <property type="entry name" value="Immunoglobulin"/>
    <property type="match status" value="1"/>
</dbReference>
<organism evidence="2 3">
    <name type="scientific">Aromia moschata</name>
    <dbReference type="NCBI Taxonomy" id="1265417"/>
    <lineage>
        <taxon>Eukaryota</taxon>
        <taxon>Metazoa</taxon>
        <taxon>Ecdysozoa</taxon>
        <taxon>Arthropoda</taxon>
        <taxon>Hexapoda</taxon>
        <taxon>Insecta</taxon>
        <taxon>Pterygota</taxon>
        <taxon>Neoptera</taxon>
        <taxon>Endopterygota</taxon>
        <taxon>Coleoptera</taxon>
        <taxon>Polyphaga</taxon>
        <taxon>Cucujiformia</taxon>
        <taxon>Chrysomeloidea</taxon>
        <taxon>Cerambycidae</taxon>
        <taxon>Cerambycinae</taxon>
        <taxon>Callichromatini</taxon>
        <taxon>Aromia</taxon>
    </lineage>
</organism>
<protein>
    <recommendedName>
        <fullName evidence="1">Ig-like domain-containing protein</fullName>
    </recommendedName>
</protein>
<dbReference type="GO" id="GO:0050808">
    <property type="term" value="P:synapse organization"/>
    <property type="evidence" value="ECO:0007669"/>
    <property type="project" value="TreeGrafter"/>
</dbReference>
<dbReference type="GO" id="GO:0032589">
    <property type="term" value="C:neuron projection membrane"/>
    <property type="evidence" value="ECO:0007669"/>
    <property type="project" value="TreeGrafter"/>
</dbReference>
<name>A0AAV8YKP6_9CUCU</name>
<sequence length="240" mass="27390">MEQRVNLKFLVKLGKTFTEAYAMLKEVYGNECLSCTYVFEWFKRLKEGPVTTKDDGPQRLLDTVTLKGTRFENVEAVKAKATEVLNQLTEADFQHCFQQWKSRMERCRDRQGEYIEGETVATPPSYLFWYHNNRMINYDGDRGINVTTDLSENTSTLTITSAATRHSGNYSCVPSNAQPASTYVHILNVPKKIFRFHHENLNTGKKPHFEGGILTKLLKNFVKGFKMAPVKSDTLAGTTN</sequence>